<accession>A0A6P8H3N3</accession>
<dbReference type="InterPro" id="IPR007889">
    <property type="entry name" value="HTH_Psq"/>
</dbReference>
<evidence type="ECO:0000256" key="3">
    <source>
        <dbReference type="ARBA" id="ARBA00023242"/>
    </source>
</evidence>
<dbReference type="InParanoid" id="A0A6P8H3N3"/>
<evidence type="ECO:0000259" key="5">
    <source>
        <dbReference type="PROSITE" id="PS51253"/>
    </source>
</evidence>
<sequence length="593" mass="67750">MANNNIFHAVEDILQGLSVRKAAKKWCIPRSTLHDRVIGKVVNCKAGRKQILSPAEESRFAAWLIERSRLGFGVSKEEFLDAVKSFVTKTDRKTIFKQNRPGNKWYRGFLKRNPQVKLRAARPLDKKRAKITPGDLDKWFADYEKFMHQVGLSNRPCQIWNCDETGFDLQGRAGKVMGPSEDKDQPYRVVTGTKEHITVLPCFNAIGQCIPPYILYAGKRAPNNYNPLEGGVPGSVFSLTEKGYMTAETFYMWLANHFIPNIPPARPVVLLFDSAECHIDLETFELAKKNHVYLYALLKNATHLNQPADVGVFGAMKQSWYKNVRKFSQQNPNTDISKRNFCYVFKDTWDEVMRPSLLIDAFKKSGIYPIKREQISNDKVKTSAVYEQQQNTPRTPPSDIAQQAKPYTESQLDVALSLLSTFKETPFPGAAHAEERAVPSNSTLEAFESNLKTPVKEKYRRRIEEGYDLPGSPTFKAWKSLYTLSGPIKPQNIQPQDRPMEVIAMQHDFSDKSSLAFDEILSYPSQPSTGNTKERKKSAKKTIPNFLNSEASMAILRDEKLKKAREVAVKQQKLKEKVEMRENRKKEQEEKKR</sequence>
<dbReference type="GO" id="GO:0003677">
    <property type="term" value="F:DNA binding"/>
    <property type="evidence" value="ECO:0007669"/>
    <property type="project" value="UniProtKB-KW"/>
</dbReference>
<dbReference type="Gene3D" id="3.30.420.10">
    <property type="entry name" value="Ribonuclease H-like superfamily/Ribonuclease H"/>
    <property type="match status" value="1"/>
</dbReference>
<dbReference type="Pfam" id="PF05225">
    <property type="entry name" value="HTH_psq"/>
    <property type="match status" value="1"/>
</dbReference>
<gene>
    <name evidence="7" type="primary">LOC116288350</name>
</gene>
<dbReference type="PANTHER" id="PTHR19303">
    <property type="entry name" value="TRANSPOSON"/>
    <property type="match status" value="1"/>
</dbReference>
<dbReference type="SUPFAM" id="SSF46689">
    <property type="entry name" value="Homeodomain-like"/>
    <property type="match status" value="1"/>
</dbReference>
<dbReference type="InterPro" id="IPR006600">
    <property type="entry name" value="HTH_CenpB_DNA-bd_dom"/>
</dbReference>
<dbReference type="OrthoDB" id="5954031at2759"/>
<keyword evidence="2" id="KW-0238">DNA-binding</keyword>
<dbReference type="Gene3D" id="1.10.10.60">
    <property type="entry name" value="Homeodomain-like"/>
    <property type="match status" value="1"/>
</dbReference>
<dbReference type="Proteomes" id="UP000515163">
    <property type="component" value="Unplaced"/>
</dbReference>
<dbReference type="InterPro" id="IPR009057">
    <property type="entry name" value="Homeodomain-like_sf"/>
</dbReference>
<keyword evidence="3" id="KW-0539">Nucleus</keyword>
<feature type="non-terminal residue" evidence="7">
    <location>
        <position position="593"/>
    </location>
</feature>
<protein>
    <submittedName>
        <fullName evidence="7">Uncharacterized protein LOC116288350</fullName>
    </submittedName>
</protein>
<dbReference type="PANTHER" id="PTHR19303:SF57">
    <property type="entry name" value="HTH CENPB-TYPE DOMAIN-CONTAINING PROTEIN"/>
    <property type="match status" value="1"/>
</dbReference>
<feature type="region of interest" description="Disordered" evidence="4">
    <location>
        <begin position="568"/>
        <end position="593"/>
    </location>
</feature>
<dbReference type="GeneID" id="116288350"/>
<dbReference type="GO" id="GO:0005634">
    <property type="term" value="C:nucleus"/>
    <property type="evidence" value="ECO:0007669"/>
    <property type="project" value="UniProtKB-SubCell"/>
</dbReference>
<proteinExistence type="predicted"/>
<evidence type="ECO:0000256" key="1">
    <source>
        <dbReference type="ARBA" id="ARBA00004123"/>
    </source>
</evidence>
<evidence type="ECO:0000313" key="7">
    <source>
        <dbReference type="RefSeq" id="XP_031550979.1"/>
    </source>
</evidence>
<dbReference type="InterPro" id="IPR036397">
    <property type="entry name" value="RNaseH_sf"/>
</dbReference>
<organism evidence="6 7">
    <name type="scientific">Actinia tenebrosa</name>
    <name type="common">Australian red waratah sea anemone</name>
    <dbReference type="NCBI Taxonomy" id="6105"/>
    <lineage>
        <taxon>Eukaryota</taxon>
        <taxon>Metazoa</taxon>
        <taxon>Cnidaria</taxon>
        <taxon>Anthozoa</taxon>
        <taxon>Hexacorallia</taxon>
        <taxon>Actiniaria</taxon>
        <taxon>Actiniidae</taxon>
        <taxon>Actinia</taxon>
    </lineage>
</organism>
<evidence type="ECO:0000313" key="6">
    <source>
        <dbReference type="Proteomes" id="UP000515163"/>
    </source>
</evidence>
<feature type="region of interest" description="Disordered" evidence="4">
    <location>
        <begin position="522"/>
        <end position="544"/>
    </location>
</feature>
<dbReference type="KEGG" id="aten:116288350"/>
<evidence type="ECO:0000256" key="2">
    <source>
        <dbReference type="ARBA" id="ARBA00023125"/>
    </source>
</evidence>
<reference evidence="7" key="1">
    <citation type="submission" date="2025-08" db="UniProtKB">
        <authorList>
            <consortium name="RefSeq"/>
        </authorList>
    </citation>
    <scope>IDENTIFICATION</scope>
    <source>
        <tissue evidence="7">Tentacle</tissue>
    </source>
</reference>
<feature type="domain" description="HTH CENPB-type" evidence="5">
    <location>
        <begin position="44"/>
        <end position="119"/>
    </location>
</feature>
<name>A0A6P8H3N3_ACTTE</name>
<dbReference type="RefSeq" id="XP_031550979.1">
    <property type="nucleotide sequence ID" value="XM_031695119.1"/>
</dbReference>
<dbReference type="InterPro" id="IPR004875">
    <property type="entry name" value="DDE_SF_endonuclease_dom"/>
</dbReference>
<feature type="region of interest" description="Disordered" evidence="4">
    <location>
        <begin position="381"/>
        <end position="404"/>
    </location>
</feature>
<dbReference type="InterPro" id="IPR050863">
    <property type="entry name" value="CenT-Element_Derived"/>
</dbReference>
<comment type="subcellular location">
    <subcellularLocation>
        <location evidence="1">Nucleus</location>
    </subcellularLocation>
</comment>
<dbReference type="PROSITE" id="PS51253">
    <property type="entry name" value="HTH_CENPB"/>
    <property type="match status" value="1"/>
</dbReference>
<evidence type="ECO:0000256" key="4">
    <source>
        <dbReference type="SAM" id="MobiDB-lite"/>
    </source>
</evidence>
<dbReference type="AlphaFoldDB" id="A0A6P8H3N3"/>
<dbReference type="Pfam" id="PF03184">
    <property type="entry name" value="DDE_1"/>
    <property type="match status" value="1"/>
</dbReference>
<keyword evidence="6" id="KW-1185">Reference proteome</keyword>